<keyword evidence="4 8" id="KW-0812">Transmembrane</keyword>
<comment type="caution">
    <text evidence="11">The sequence shown here is derived from an EMBL/GenBank/DDBJ whole genome shotgun (WGS) entry which is preliminary data.</text>
</comment>
<dbReference type="OMA" id="DTGRECT"/>
<dbReference type="SUPFAM" id="SSF103506">
    <property type="entry name" value="Mitochondrial carrier"/>
    <property type="match status" value="1"/>
</dbReference>
<accession>A0A5J4YWR7</accession>
<evidence type="ECO:0000256" key="8">
    <source>
        <dbReference type="PROSITE-ProRule" id="PRU00282"/>
    </source>
</evidence>
<keyword evidence="7 8" id="KW-0472">Membrane</keyword>
<dbReference type="PANTHER" id="PTHR45667">
    <property type="entry name" value="S-ADENOSYLMETHIONINE MITOCHONDRIAL CARRIER PROTEIN"/>
    <property type="match status" value="1"/>
</dbReference>
<reference evidence="12" key="1">
    <citation type="journal article" date="2019" name="Nat. Commun.">
        <title>Expansion of phycobilisome linker gene families in mesophilic red algae.</title>
        <authorList>
            <person name="Lee J."/>
            <person name="Kim D."/>
            <person name="Bhattacharya D."/>
            <person name="Yoon H.S."/>
        </authorList>
    </citation>
    <scope>NUCLEOTIDE SEQUENCE [LARGE SCALE GENOMIC DNA]</scope>
    <source>
        <strain evidence="12">CCMP 1328</strain>
    </source>
</reference>
<feature type="repeat" description="Solcar" evidence="8">
    <location>
        <begin position="249"/>
        <end position="334"/>
    </location>
</feature>
<feature type="repeat" description="Solcar" evidence="8">
    <location>
        <begin position="56"/>
        <end position="144"/>
    </location>
</feature>
<keyword evidence="3 9" id="KW-0813">Transport</keyword>
<evidence type="ECO:0000256" key="9">
    <source>
        <dbReference type="RuleBase" id="RU000488"/>
    </source>
</evidence>
<evidence type="ECO:0000256" key="3">
    <source>
        <dbReference type="ARBA" id="ARBA00022448"/>
    </source>
</evidence>
<dbReference type="GO" id="GO:0016020">
    <property type="term" value="C:membrane"/>
    <property type="evidence" value="ECO:0007669"/>
    <property type="project" value="UniProtKB-SubCell"/>
</dbReference>
<dbReference type="Pfam" id="PF00153">
    <property type="entry name" value="Mito_carr"/>
    <property type="match status" value="3"/>
</dbReference>
<comment type="subcellular location">
    <subcellularLocation>
        <location evidence="1">Membrane</location>
        <topology evidence="1">Multi-pass membrane protein</topology>
    </subcellularLocation>
</comment>
<dbReference type="PROSITE" id="PS50920">
    <property type="entry name" value="SOLCAR"/>
    <property type="match status" value="3"/>
</dbReference>
<protein>
    <submittedName>
        <fullName evidence="11">Putative S-adenosylmethionine carrier 2, chloroplastic</fullName>
    </submittedName>
</protein>
<comment type="similarity">
    <text evidence="2 9">Belongs to the mitochondrial carrier (TC 2.A.29) family.</text>
</comment>
<organism evidence="11 12">
    <name type="scientific">Porphyridium purpureum</name>
    <name type="common">Red alga</name>
    <name type="synonym">Porphyridium cruentum</name>
    <dbReference type="NCBI Taxonomy" id="35688"/>
    <lineage>
        <taxon>Eukaryota</taxon>
        <taxon>Rhodophyta</taxon>
        <taxon>Bangiophyceae</taxon>
        <taxon>Porphyridiales</taxon>
        <taxon>Porphyridiaceae</taxon>
        <taxon>Porphyridium</taxon>
    </lineage>
</organism>
<dbReference type="AlphaFoldDB" id="A0A5J4YWR7"/>
<proteinExistence type="inferred from homology"/>
<dbReference type="Gene3D" id="1.50.40.10">
    <property type="entry name" value="Mitochondrial carrier domain"/>
    <property type="match status" value="2"/>
</dbReference>
<name>A0A5J4YWR7_PORPP</name>
<evidence type="ECO:0000256" key="1">
    <source>
        <dbReference type="ARBA" id="ARBA00004141"/>
    </source>
</evidence>
<dbReference type="InterPro" id="IPR002067">
    <property type="entry name" value="MCP"/>
</dbReference>
<gene>
    <name evidence="11" type="ORF">FVE85_1770</name>
</gene>
<dbReference type="InterPro" id="IPR023395">
    <property type="entry name" value="MCP_dom_sf"/>
</dbReference>
<dbReference type="PRINTS" id="PR00926">
    <property type="entry name" value="MITOCARRIER"/>
</dbReference>
<evidence type="ECO:0000256" key="6">
    <source>
        <dbReference type="ARBA" id="ARBA00022989"/>
    </source>
</evidence>
<evidence type="ECO:0000256" key="10">
    <source>
        <dbReference type="SAM" id="Phobius"/>
    </source>
</evidence>
<keyword evidence="6 10" id="KW-1133">Transmembrane helix</keyword>
<dbReference type="GO" id="GO:0055085">
    <property type="term" value="P:transmembrane transport"/>
    <property type="evidence" value="ECO:0007669"/>
    <property type="project" value="InterPro"/>
</dbReference>
<sequence length="362" mass="38899">MQSARTRRGRASRACRGLSHVGRCEGVGSDMGMERRGNARVAKVLERMTKPLADGLTLAEHLIAGAAATGFAVGVMHPMDTVKTCMQKAAPAHHGGQLNMIGAVKKILAESGVAGLFFGVGPNVSAQMPAGAIKFAAFETLTQFFRPRFAESARNVVEFSCAALAFVVCSVVVVPGEVMKQRLQAGVYSSLREGIAEIWAQEGVRGFFAGYNALLLRDVPYTMLEFGLYAEFKALGRKLLKRDQLTAQQELMLGGAAGGVTGFLTTPLDVAKTKLMTQAHVDPALRYKSISDALIRVAKEDGVSGLFRGATARVLWLVPFTAVFFGVHEFSKRQFKQRRATKISRTAAVIPRGSFSKAGASR</sequence>
<evidence type="ECO:0000313" key="11">
    <source>
        <dbReference type="EMBL" id="KAA8495615.1"/>
    </source>
</evidence>
<evidence type="ECO:0000256" key="7">
    <source>
        <dbReference type="ARBA" id="ARBA00023136"/>
    </source>
</evidence>
<keyword evidence="5" id="KW-0677">Repeat</keyword>
<feature type="transmembrane region" description="Helical" evidence="10">
    <location>
        <begin position="156"/>
        <end position="174"/>
    </location>
</feature>
<dbReference type="InterPro" id="IPR018108">
    <property type="entry name" value="MCP_transmembrane"/>
</dbReference>
<feature type="repeat" description="Solcar" evidence="8">
    <location>
        <begin position="153"/>
        <end position="235"/>
    </location>
</feature>
<dbReference type="OrthoDB" id="448427at2759"/>
<dbReference type="EMBL" id="VRMN01000003">
    <property type="protein sequence ID" value="KAA8495615.1"/>
    <property type="molecule type" value="Genomic_DNA"/>
</dbReference>
<evidence type="ECO:0000313" key="12">
    <source>
        <dbReference type="Proteomes" id="UP000324585"/>
    </source>
</evidence>
<evidence type="ECO:0000256" key="4">
    <source>
        <dbReference type="ARBA" id="ARBA00022692"/>
    </source>
</evidence>
<dbReference type="Proteomes" id="UP000324585">
    <property type="component" value="Unassembled WGS sequence"/>
</dbReference>
<keyword evidence="12" id="KW-1185">Reference proteome</keyword>
<evidence type="ECO:0000256" key="5">
    <source>
        <dbReference type="ARBA" id="ARBA00022737"/>
    </source>
</evidence>
<evidence type="ECO:0000256" key="2">
    <source>
        <dbReference type="ARBA" id="ARBA00006375"/>
    </source>
</evidence>